<evidence type="ECO:0000256" key="3">
    <source>
        <dbReference type="ARBA" id="ARBA00023295"/>
    </source>
</evidence>
<evidence type="ECO:0000313" key="7">
    <source>
        <dbReference type="Proteomes" id="UP000646776"/>
    </source>
</evidence>
<dbReference type="SUPFAM" id="SSF49384">
    <property type="entry name" value="Carbohydrate-binding domain"/>
    <property type="match status" value="1"/>
</dbReference>
<feature type="domain" description="CBM2" evidence="5">
    <location>
        <begin position="1"/>
        <end position="86"/>
    </location>
</feature>
<gene>
    <name evidence="6" type="ORF">GCM10010226_32910</name>
</gene>
<dbReference type="Proteomes" id="UP000646776">
    <property type="component" value="Unassembled WGS sequence"/>
</dbReference>
<keyword evidence="3" id="KW-0326">Glycosidase</keyword>
<dbReference type="PROSITE" id="PS51173">
    <property type="entry name" value="CBM2"/>
    <property type="match status" value="1"/>
</dbReference>
<reference evidence="6" key="2">
    <citation type="submission" date="2020-09" db="EMBL/GenBank/DDBJ databases">
        <authorList>
            <person name="Sun Q."/>
            <person name="Ohkuma M."/>
        </authorList>
    </citation>
    <scope>NUCLEOTIDE SEQUENCE</scope>
    <source>
        <strain evidence="6">JCM 4125</strain>
    </source>
</reference>
<organism evidence="6 7">
    <name type="scientific">Streptomyces phaeofaciens</name>
    <dbReference type="NCBI Taxonomy" id="68254"/>
    <lineage>
        <taxon>Bacteria</taxon>
        <taxon>Bacillati</taxon>
        <taxon>Actinomycetota</taxon>
        <taxon>Actinomycetes</taxon>
        <taxon>Kitasatosporales</taxon>
        <taxon>Streptomycetaceae</taxon>
        <taxon>Streptomyces</taxon>
    </lineage>
</organism>
<dbReference type="GO" id="GO:0030247">
    <property type="term" value="F:polysaccharide binding"/>
    <property type="evidence" value="ECO:0007669"/>
    <property type="project" value="UniProtKB-UniRule"/>
</dbReference>
<keyword evidence="4" id="KW-0624">Polysaccharide degradation</keyword>
<comment type="caution">
    <text evidence="6">The sequence shown here is derived from an EMBL/GenBank/DDBJ whole genome shotgun (WGS) entry which is preliminary data.</text>
</comment>
<name>A0A918LUA3_9ACTN</name>
<protein>
    <recommendedName>
        <fullName evidence="5">CBM2 domain-containing protein</fullName>
    </recommendedName>
</protein>
<dbReference type="InterPro" id="IPR008965">
    <property type="entry name" value="CBM2/CBM3_carb-bd_dom_sf"/>
</dbReference>
<dbReference type="InterPro" id="IPR012291">
    <property type="entry name" value="CBM2_carb-bd_dom_sf"/>
</dbReference>
<dbReference type="InterPro" id="IPR001919">
    <property type="entry name" value="CBD2"/>
</dbReference>
<evidence type="ECO:0000256" key="2">
    <source>
        <dbReference type="ARBA" id="ARBA00022801"/>
    </source>
</evidence>
<evidence type="ECO:0000256" key="1">
    <source>
        <dbReference type="ARBA" id="ARBA00022729"/>
    </source>
</evidence>
<dbReference type="Gene3D" id="2.60.40.290">
    <property type="match status" value="1"/>
</dbReference>
<accession>A0A918LUA3</accession>
<keyword evidence="4" id="KW-0119">Carbohydrate metabolism</keyword>
<keyword evidence="1" id="KW-0732">Signal</keyword>
<proteinExistence type="predicted"/>
<keyword evidence="2" id="KW-0378">Hydrolase</keyword>
<evidence type="ECO:0000256" key="4">
    <source>
        <dbReference type="ARBA" id="ARBA00023326"/>
    </source>
</evidence>
<dbReference type="GO" id="GO:0000272">
    <property type="term" value="P:polysaccharide catabolic process"/>
    <property type="evidence" value="ECO:0007669"/>
    <property type="project" value="UniProtKB-KW"/>
</dbReference>
<evidence type="ECO:0000313" key="6">
    <source>
        <dbReference type="EMBL" id="GGT53266.1"/>
    </source>
</evidence>
<dbReference type="Pfam" id="PF00553">
    <property type="entry name" value="CBM_2"/>
    <property type="match status" value="1"/>
</dbReference>
<dbReference type="InterPro" id="IPR018366">
    <property type="entry name" value="CBM2_CS"/>
</dbReference>
<evidence type="ECO:0000259" key="5">
    <source>
        <dbReference type="PROSITE" id="PS51173"/>
    </source>
</evidence>
<dbReference type="GO" id="GO:0004553">
    <property type="term" value="F:hydrolase activity, hydrolyzing O-glycosyl compounds"/>
    <property type="evidence" value="ECO:0007669"/>
    <property type="project" value="InterPro"/>
</dbReference>
<sequence>MKLANTGTSAWSGWSLGWSFAGGQTVSQLWNADYTQSGAAVTAKNVGWNGNVAAGSSVSFGFTGNWSGSNAKPTAFKLGDQSCTVV</sequence>
<dbReference type="PROSITE" id="PS00561">
    <property type="entry name" value="CBM2_A"/>
    <property type="match status" value="1"/>
</dbReference>
<dbReference type="AlphaFoldDB" id="A0A918LUA3"/>
<dbReference type="EMBL" id="BMSA01000008">
    <property type="protein sequence ID" value="GGT53266.1"/>
    <property type="molecule type" value="Genomic_DNA"/>
</dbReference>
<keyword evidence="7" id="KW-1185">Reference proteome</keyword>
<reference evidence="6" key="1">
    <citation type="journal article" date="2014" name="Int. J. Syst. Evol. Microbiol.">
        <title>Complete genome sequence of Corynebacterium casei LMG S-19264T (=DSM 44701T), isolated from a smear-ripened cheese.</title>
        <authorList>
            <consortium name="US DOE Joint Genome Institute (JGI-PGF)"/>
            <person name="Walter F."/>
            <person name="Albersmeier A."/>
            <person name="Kalinowski J."/>
            <person name="Ruckert C."/>
        </authorList>
    </citation>
    <scope>NUCLEOTIDE SEQUENCE</scope>
    <source>
        <strain evidence="6">JCM 4125</strain>
    </source>
</reference>
<dbReference type="SMART" id="SM00637">
    <property type="entry name" value="CBD_II"/>
    <property type="match status" value="1"/>
</dbReference>